<evidence type="ECO:0000313" key="2">
    <source>
        <dbReference type="Proteomes" id="UP000441717"/>
    </source>
</evidence>
<dbReference type="Proteomes" id="UP000441717">
    <property type="component" value="Unassembled WGS sequence"/>
</dbReference>
<protein>
    <submittedName>
        <fullName evidence="1">Uncharacterized protein</fullName>
    </submittedName>
</protein>
<sequence length="356" mass="40324">MRIEILTRNMDLKPAVLTFLAGQPGLCTSGNTLRVNGLHMTDGRNYLYFSTGKWEWAEKLVPRLFTIIPHAYGPSYFEPATDQKILVTATARPPAEIMERLSLLEHLDLEAGELAGNFELSWQSRDVRVTCPVSLMVQGGVATAKIKFITHFRDAEHHCRQVINKISLVEVLQVFTPEATGPRFQPVAGALAAVAKTDISPENRARFLNHFAGQISYLEGEEAYRAFFDRQNHLTFRQGNREGTVELYLERVDLLTPALIKELVDPLGIKEISLQQEIEQVTLEPGELIRNLGLNKDRQFHLFTRREPFQACYDIKQRRMEIKAAVNLLDPAAADKLKQLYHDIKQFTARVTASAI</sequence>
<keyword evidence="2" id="KW-1185">Reference proteome</keyword>
<dbReference type="OrthoDB" id="1803303at2"/>
<reference evidence="1 2" key="1">
    <citation type="submission" date="2019-10" db="EMBL/GenBank/DDBJ databases">
        <title>Comparative genomics of sulfur disproportionating microorganisms.</title>
        <authorList>
            <person name="Ward L.M."/>
            <person name="Bertran E."/>
            <person name="Johnston D."/>
        </authorList>
    </citation>
    <scope>NUCLEOTIDE SEQUENCE [LARGE SCALE GENOMIC DNA]</scope>
    <source>
        <strain evidence="1 2">DSM 14055</strain>
    </source>
</reference>
<dbReference type="AlphaFoldDB" id="A0A6N7ILZ0"/>
<dbReference type="EMBL" id="WHYR01000003">
    <property type="protein sequence ID" value="MQL51000.1"/>
    <property type="molecule type" value="Genomic_DNA"/>
</dbReference>
<gene>
    <name evidence="1" type="ORF">GFC01_01690</name>
</gene>
<dbReference type="RefSeq" id="WP_152944918.1">
    <property type="nucleotide sequence ID" value="NZ_WHYR01000003.1"/>
</dbReference>
<evidence type="ECO:0000313" key="1">
    <source>
        <dbReference type="EMBL" id="MQL51000.1"/>
    </source>
</evidence>
<proteinExistence type="predicted"/>
<accession>A0A6N7ILZ0</accession>
<organism evidence="1 2">
    <name type="scientific">Desulfofundulus thermobenzoicus</name>
    <dbReference type="NCBI Taxonomy" id="29376"/>
    <lineage>
        <taxon>Bacteria</taxon>
        <taxon>Bacillati</taxon>
        <taxon>Bacillota</taxon>
        <taxon>Clostridia</taxon>
        <taxon>Eubacteriales</taxon>
        <taxon>Peptococcaceae</taxon>
        <taxon>Desulfofundulus</taxon>
    </lineage>
</organism>
<name>A0A6N7ILZ0_9FIRM</name>
<comment type="caution">
    <text evidence="1">The sequence shown here is derived from an EMBL/GenBank/DDBJ whole genome shotgun (WGS) entry which is preliminary data.</text>
</comment>